<name>A0A4C1SS54_EUMVA</name>
<accession>A0A4C1SS54</accession>
<organism evidence="1 2">
    <name type="scientific">Eumeta variegata</name>
    <name type="common">Bagworm moth</name>
    <name type="synonym">Eumeta japonica</name>
    <dbReference type="NCBI Taxonomy" id="151549"/>
    <lineage>
        <taxon>Eukaryota</taxon>
        <taxon>Metazoa</taxon>
        <taxon>Ecdysozoa</taxon>
        <taxon>Arthropoda</taxon>
        <taxon>Hexapoda</taxon>
        <taxon>Insecta</taxon>
        <taxon>Pterygota</taxon>
        <taxon>Neoptera</taxon>
        <taxon>Endopterygota</taxon>
        <taxon>Lepidoptera</taxon>
        <taxon>Glossata</taxon>
        <taxon>Ditrysia</taxon>
        <taxon>Tineoidea</taxon>
        <taxon>Psychidae</taxon>
        <taxon>Oiketicinae</taxon>
        <taxon>Eumeta</taxon>
    </lineage>
</organism>
<protein>
    <submittedName>
        <fullName evidence="1">Uncharacterized protein</fullName>
    </submittedName>
</protein>
<dbReference type="EMBL" id="BGZK01000016">
    <property type="protein sequence ID" value="GBP05063.1"/>
    <property type="molecule type" value="Genomic_DNA"/>
</dbReference>
<reference evidence="1 2" key="1">
    <citation type="journal article" date="2019" name="Commun. Biol.">
        <title>The bagworm genome reveals a unique fibroin gene that provides high tensile strength.</title>
        <authorList>
            <person name="Kono N."/>
            <person name="Nakamura H."/>
            <person name="Ohtoshi R."/>
            <person name="Tomita M."/>
            <person name="Numata K."/>
            <person name="Arakawa K."/>
        </authorList>
    </citation>
    <scope>NUCLEOTIDE SEQUENCE [LARGE SCALE GENOMIC DNA]</scope>
</reference>
<comment type="caution">
    <text evidence="1">The sequence shown here is derived from an EMBL/GenBank/DDBJ whole genome shotgun (WGS) entry which is preliminary data.</text>
</comment>
<sequence>MCRSPRDVMGLTSPSTDKDACNTVLCTEGCERTCAAPLRQGESGESFYLTSQGNKAIRTIFIRHTSPPLPSPSMTPAAQSRAVIYLCRRRYRAYAFHVPTEPDTCAPSYQSGPRFLPRQRWNSPGGLAHRWRLKEESGLALTGTSIEIRNRTDIGINRGTGITNRACTSFGSETTIRGARCALPEHLSKLGVRESIVGSVYGEYLPVVWPASFIIYAIAGYDIEVPDDLEVHNVVSNDTPKYTARRRARNHALAR</sequence>
<gene>
    <name evidence="1" type="ORF">EVAR_3403_1</name>
</gene>
<proteinExistence type="predicted"/>
<dbReference type="Proteomes" id="UP000299102">
    <property type="component" value="Unassembled WGS sequence"/>
</dbReference>
<evidence type="ECO:0000313" key="1">
    <source>
        <dbReference type="EMBL" id="GBP05063.1"/>
    </source>
</evidence>
<dbReference type="AlphaFoldDB" id="A0A4C1SS54"/>
<keyword evidence="2" id="KW-1185">Reference proteome</keyword>
<evidence type="ECO:0000313" key="2">
    <source>
        <dbReference type="Proteomes" id="UP000299102"/>
    </source>
</evidence>